<name>A0A1R4HBS1_9GAMM</name>
<dbReference type="EC" id="4.1.3.38" evidence="8 12"/>
<dbReference type="InterPro" id="IPR017824">
    <property type="entry name" value="Aminodeoxychorismate_lyase_IV"/>
</dbReference>
<sequence>MILVNGEYKTHIPVTDRGFQYGDGLFETIEVKRGQAVFLEQHIDRLCKGCIRLHIPAPSLDILRFEITSLCNKFNTSSANTGDCVLKIIITRGSGGRGYRQPDIIEPTRIISVHPWPDYPQDYAKQGITARFCQTRVGLNPLLAGLKHLNRLEQVMARAEWNDPDIQEGFMLDINGHIIEGTMSNAFFVKDGVLHTPTLFHAGIAGIIRGLIIELAHRNHITVSEHLFFTEALLSADEVFVTNSIIGIWPIKQLETTTYCVGPVTQQLQIWLHQFKLDQLNKEWDDPNV</sequence>
<dbReference type="PROSITE" id="PS00770">
    <property type="entry name" value="AA_TRANSFER_CLASS_4"/>
    <property type="match status" value="1"/>
</dbReference>
<comment type="pathway">
    <text evidence="7">Cofactor biosynthesis; tetrahydrofolate biosynthesis; 4-aminobenzoate from chorismate: step 2/2.</text>
</comment>
<comment type="catalytic activity">
    <reaction evidence="9">
        <text>4-amino-4-deoxychorismate = 4-aminobenzoate + pyruvate + H(+)</text>
        <dbReference type="Rhea" id="RHEA:16201"/>
        <dbReference type="ChEBI" id="CHEBI:15361"/>
        <dbReference type="ChEBI" id="CHEBI:15378"/>
        <dbReference type="ChEBI" id="CHEBI:17836"/>
        <dbReference type="ChEBI" id="CHEBI:58406"/>
        <dbReference type="EC" id="4.1.3.38"/>
    </reaction>
</comment>
<evidence type="ECO:0000256" key="11">
    <source>
        <dbReference type="ARBA" id="ARBA00069174"/>
    </source>
</evidence>
<reference evidence="16" key="1">
    <citation type="submission" date="2017-02" db="EMBL/GenBank/DDBJ databases">
        <authorList>
            <person name="Daims H."/>
        </authorList>
    </citation>
    <scope>NUCLEOTIDE SEQUENCE [LARGE SCALE GENOMIC DNA]</scope>
</reference>
<dbReference type="GO" id="GO:0046656">
    <property type="term" value="P:folic acid biosynthetic process"/>
    <property type="evidence" value="ECO:0007669"/>
    <property type="project" value="UniProtKB-KW"/>
</dbReference>
<dbReference type="PANTHER" id="PTHR42743">
    <property type="entry name" value="AMINO-ACID AMINOTRANSFERASE"/>
    <property type="match status" value="1"/>
</dbReference>
<dbReference type="GO" id="GO:0008153">
    <property type="term" value="P:4-aminobenzoate biosynthetic process"/>
    <property type="evidence" value="ECO:0007669"/>
    <property type="project" value="UniProtKB-UniRule"/>
</dbReference>
<gene>
    <name evidence="15" type="primary">pabC</name>
    <name evidence="15" type="ORF">CRENPOLYSF2_3340005</name>
</gene>
<dbReference type="InterPro" id="IPR050571">
    <property type="entry name" value="Class-IV_PLP-Dep_Aminotrnsfr"/>
</dbReference>
<dbReference type="Gene3D" id="3.30.470.10">
    <property type="match status" value="1"/>
</dbReference>
<evidence type="ECO:0000256" key="14">
    <source>
        <dbReference type="RuleBase" id="RU004516"/>
    </source>
</evidence>
<comment type="cofactor">
    <cofactor evidence="1 14">
        <name>pyridoxal 5'-phosphate</name>
        <dbReference type="ChEBI" id="CHEBI:597326"/>
    </cofactor>
</comment>
<protein>
    <recommendedName>
        <fullName evidence="11 12">Aminodeoxychorismate lyase</fullName>
        <ecNumber evidence="8 12">4.1.3.38</ecNumber>
    </recommendedName>
</protein>
<evidence type="ECO:0000313" key="15">
    <source>
        <dbReference type="EMBL" id="SJM93491.1"/>
    </source>
</evidence>
<keyword evidence="5" id="KW-0289">Folate biosynthesis</keyword>
<dbReference type="InterPro" id="IPR036038">
    <property type="entry name" value="Aminotransferase-like"/>
</dbReference>
<keyword evidence="16" id="KW-1185">Reference proteome</keyword>
<dbReference type="Gene3D" id="3.20.10.10">
    <property type="entry name" value="D-amino Acid Aminotransferase, subunit A, domain 2"/>
    <property type="match status" value="1"/>
</dbReference>
<dbReference type="AlphaFoldDB" id="A0A1R4HBS1"/>
<evidence type="ECO:0000256" key="2">
    <source>
        <dbReference type="ARBA" id="ARBA00009320"/>
    </source>
</evidence>
<dbReference type="Pfam" id="PF01063">
    <property type="entry name" value="Aminotran_4"/>
    <property type="match status" value="1"/>
</dbReference>
<dbReference type="Proteomes" id="UP000195442">
    <property type="component" value="Unassembled WGS sequence"/>
</dbReference>
<dbReference type="InterPro" id="IPR043132">
    <property type="entry name" value="BCAT-like_C"/>
</dbReference>
<dbReference type="InterPro" id="IPR043131">
    <property type="entry name" value="BCAT-like_N"/>
</dbReference>
<accession>A0A1R4HBS1</accession>
<dbReference type="FunFam" id="3.20.10.10:FF:000002">
    <property type="entry name" value="D-alanine aminotransferase"/>
    <property type="match status" value="1"/>
</dbReference>
<dbReference type="GO" id="GO:0030170">
    <property type="term" value="F:pyridoxal phosphate binding"/>
    <property type="evidence" value="ECO:0007669"/>
    <property type="project" value="InterPro"/>
</dbReference>
<evidence type="ECO:0000256" key="3">
    <source>
        <dbReference type="ARBA" id="ARBA00011738"/>
    </source>
</evidence>
<dbReference type="InterPro" id="IPR001544">
    <property type="entry name" value="Aminotrans_IV"/>
</dbReference>
<evidence type="ECO:0000256" key="7">
    <source>
        <dbReference type="ARBA" id="ARBA00035633"/>
    </source>
</evidence>
<evidence type="ECO:0000256" key="8">
    <source>
        <dbReference type="ARBA" id="ARBA00035676"/>
    </source>
</evidence>
<evidence type="ECO:0000256" key="9">
    <source>
        <dbReference type="ARBA" id="ARBA00049529"/>
    </source>
</evidence>
<dbReference type="SUPFAM" id="SSF56752">
    <property type="entry name" value="D-aminoacid aminotransferase-like PLP-dependent enzymes"/>
    <property type="match status" value="1"/>
</dbReference>
<dbReference type="GO" id="GO:0008696">
    <property type="term" value="F:4-amino-4-deoxychorismate lyase activity"/>
    <property type="evidence" value="ECO:0007669"/>
    <property type="project" value="UniProtKB-UniRule"/>
</dbReference>
<evidence type="ECO:0000313" key="16">
    <source>
        <dbReference type="Proteomes" id="UP000195442"/>
    </source>
</evidence>
<evidence type="ECO:0000256" key="6">
    <source>
        <dbReference type="ARBA" id="ARBA00023239"/>
    </source>
</evidence>
<comment type="function">
    <text evidence="10">Involved in the biosynthesis of p-aminobenzoate (PABA), a precursor of tetrahydrofolate. Converts 4-amino-4-deoxychorismate into 4-aminobenzoate (PABA) and pyruvate.</text>
</comment>
<evidence type="ECO:0000256" key="10">
    <source>
        <dbReference type="ARBA" id="ARBA00054027"/>
    </source>
</evidence>
<dbReference type="NCBIfam" id="TIGR03461">
    <property type="entry name" value="pabC_Proteo"/>
    <property type="match status" value="1"/>
</dbReference>
<comment type="subunit">
    <text evidence="3">Homodimer.</text>
</comment>
<dbReference type="OrthoDB" id="9805628at2"/>
<evidence type="ECO:0000256" key="1">
    <source>
        <dbReference type="ARBA" id="ARBA00001933"/>
    </source>
</evidence>
<organism evidence="15 16">
    <name type="scientific">Crenothrix polyspora</name>
    <dbReference type="NCBI Taxonomy" id="360316"/>
    <lineage>
        <taxon>Bacteria</taxon>
        <taxon>Pseudomonadati</taxon>
        <taxon>Pseudomonadota</taxon>
        <taxon>Gammaproteobacteria</taxon>
        <taxon>Methylococcales</taxon>
        <taxon>Crenotrichaceae</taxon>
        <taxon>Crenothrix</taxon>
    </lineage>
</organism>
<dbReference type="RefSeq" id="WP_087147397.1">
    <property type="nucleotide sequence ID" value="NZ_FUKJ01000262.1"/>
</dbReference>
<evidence type="ECO:0000256" key="4">
    <source>
        <dbReference type="ARBA" id="ARBA00022898"/>
    </source>
</evidence>
<dbReference type="EMBL" id="FUKJ01000262">
    <property type="protein sequence ID" value="SJM93491.1"/>
    <property type="molecule type" value="Genomic_DNA"/>
</dbReference>
<keyword evidence="4 14" id="KW-0663">Pyridoxal phosphate</keyword>
<proteinExistence type="inferred from homology"/>
<dbReference type="InterPro" id="IPR018300">
    <property type="entry name" value="Aminotrans_IV_CS"/>
</dbReference>
<comment type="similarity">
    <text evidence="2 13">Belongs to the class-IV pyridoxal-phosphate-dependent aminotransferase family.</text>
</comment>
<keyword evidence="6 15" id="KW-0456">Lyase</keyword>
<evidence type="ECO:0000256" key="12">
    <source>
        <dbReference type="NCBIfam" id="TIGR03461"/>
    </source>
</evidence>
<evidence type="ECO:0000256" key="13">
    <source>
        <dbReference type="RuleBase" id="RU004106"/>
    </source>
</evidence>
<dbReference type="GO" id="GO:0005829">
    <property type="term" value="C:cytosol"/>
    <property type="evidence" value="ECO:0007669"/>
    <property type="project" value="TreeGrafter"/>
</dbReference>
<dbReference type="PANTHER" id="PTHR42743:SF2">
    <property type="entry name" value="AMINODEOXYCHORISMATE LYASE"/>
    <property type="match status" value="1"/>
</dbReference>
<dbReference type="CDD" id="cd01559">
    <property type="entry name" value="ADCL_like"/>
    <property type="match status" value="1"/>
</dbReference>
<dbReference type="NCBIfam" id="NF004761">
    <property type="entry name" value="PRK06092.1"/>
    <property type="match status" value="1"/>
</dbReference>
<evidence type="ECO:0000256" key="5">
    <source>
        <dbReference type="ARBA" id="ARBA00022909"/>
    </source>
</evidence>